<evidence type="ECO:0000256" key="11">
    <source>
        <dbReference type="SAM" id="Coils"/>
    </source>
</evidence>
<feature type="domain" description="Peptidase S8/S53" evidence="12">
    <location>
        <begin position="73"/>
        <end position="535"/>
    </location>
</feature>
<dbReference type="InterPro" id="IPR022232">
    <property type="entry name" value="TPPII_C_art"/>
</dbReference>
<dbReference type="InterPro" id="IPR046940">
    <property type="entry name" value="TPPII_Ig-like_sf"/>
</dbReference>
<dbReference type="Gene3D" id="2.60.40.3170">
    <property type="match status" value="1"/>
</dbReference>
<evidence type="ECO:0000256" key="10">
    <source>
        <dbReference type="PROSITE-ProRule" id="PRU01240"/>
    </source>
</evidence>
<keyword evidence="8 10" id="KW-0720">Serine protease</keyword>
<evidence type="ECO:0000256" key="6">
    <source>
        <dbReference type="ARBA" id="ARBA00022670"/>
    </source>
</evidence>
<dbReference type="Pfam" id="PF21223">
    <property type="entry name" value="TPPII_Ig-like-1"/>
    <property type="match status" value="1"/>
</dbReference>
<feature type="active site" description="Charge relay system" evidence="10">
    <location>
        <position position="494"/>
    </location>
</feature>
<evidence type="ECO:0000313" key="18">
    <source>
        <dbReference type="RefSeq" id="XP_052740685.1"/>
    </source>
</evidence>
<evidence type="ECO:0000313" key="17">
    <source>
        <dbReference type="Proteomes" id="UP001652582"/>
    </source>
</evidence>
<reference evidence="18" key="2">
    <citation type="submission" date="2025-08" db="UniProtKB">
        <authorList>
            <consortium name="RefSeq"/>
        </authorList>
    </citation>
    <scope>IDENTIFICATION</scope>
</reference>
<name>A0ABM3LNN5_BICAN</name>
<comment type="similarity">
    <text evidence="2 10">Belongs to the peptidase S8 family.</text>
</comment>
<dbReference type="PROSITE" id="PS51892">
    <property type="entry name" value="SUBTILASE"/>
    <property type="match status" value="1"/>
</dbReference>
<evidence type="ECO:0000259" key="14">
    <source>
        <dbReference type="Pfam" id="PF12583"/>
    </source>
</evidence>
<feature type="domain" description="Tripeptidyl peptidase II C-terminal" evidence="14">
    <location>
        <begin position="1064"/>
        <end position="1121"/>
    </location>
</feature>
<protein>
    <recommendedName>
        <fullName evidence="4">Tripeptidyl-peptidase 2</fullName>
        <ecNumber evidence="3">3.4.14.10</ecNumber>
    </recommendedName>
    <alternativeName>
        <fullName evidence="9">Tripeptidyl aminopeptidase</fullName>
    </alternativeName>
</protein>
<evidence type="ECO:0000256" key="4">
    <source>
        <dbReference type="ARBA" id="ARBA00020244"/>
    </source>
</evidence>
<dbReference type="Gene3D" id="1.25.40.710">
    <property type="match status" value="1"/>
</dbReference>
<dbReference type="InterPro" id="IPR023828">
    <property type="entry name" value="Peptidase_S8_Ser-AS"/>
</dbReference>
<evidence type="ECO:0000259" key="16">
    <source>
        <dbReference type="Pfam" id="PF21316"/>
    </source>
</evidence>
<evidence type="ECO:0000256" key="7">
    <source>
        <dbReference type="ARBA" id="ARBA00022801"/>
    </source>
</evidence>
<feature type="domain" description="Tripeptidyl peptidase II second Ig-like" evidence="13">
    <location>
        <begin position="833"/>
        <end position="1016"/>
    </location>
</feature>
<dbReference type="Pfam" id="PF00082">
    <property type="entry name" value="Peptidase_S8"/>
    <property type="match status" value="1"/>
</dbReference>
<feature type="active site" description="Charge relay system" evidence="10">
    <location>
        <position position="82"/>
    </location>
</feature>
<organism evidence="17 18">
    <name type="scientific">Bicyclus anynana</name>
    <name type="common">Squinting bush brown butterfly</name>
    <dbReference type="NCBI Taxonomy" id="110368"/>
    <lineage>
        <taxon>Eukaryota</taxon>
        <taxon>Metazoa</taxon>
        <taxon>Ecdysozoa</taxon>
        <taxon>Arthropoda</taxon>
        <taxon>Hexapoda</taxon>
        <taxon>Insecta</taxon>
        <taxon>Pterygota</taxon>
        <taxon>Neoptera</taxon>
        <taxon>Endopterygota</taxon>
        <taxon>Lepidoptera</taxon>
        <taxon>Glossata</taxon>
        <taxon>Ditrysia</taxon>
        <taxon>Papilionoidea</taxon>
        <taxon>Nymphalidae</taxon>
        <taxon>Satyrinae</taxon>
        <taxon>Satyrini</taxon>
        <taxon>Mycalesina</taxon>
        <taxon>Bicyclus</taxon>
    </lineage>
</organism>
<dbReference type="InterPro" id="IPR050131">
    <property type="entry name" value="Peptidase_S8_subtilisin-like"/>
</dbReference>
<dbReference type="Pfam" id="PF21316">
    <property type="entry name" value="TPPII_GBD"/>
    <property type="match status" value="1"/>
</dbReference>
<keyword evidence="17" id="KW-1185">Reference proteome</keyword>
<evidence type="ECO:0000256" key="1">
    <source>
        <dbReference type="ARBA" id="ARBA00001910"/>
    </source>
</evidence>
<feature type="coiled-coil region" evidence="11">
    <location>
        <begin position="183"/>
        <end position="231"/>
    </location>
</feature>
<keyword evidence="7 10" id="KW-0378">Hydrolase</keyword>
<dbReference type="Gene3D" id="2.20.25.690">
    <property type="match status" value="1"/>
</dbReference>
<dbReference type="Proteomes" id="UP001652582">
    <property type="component" value="Chromosome 1"/>
</dbReference>
<keyword evidence="5" id="KW-0031">Aminopeptidase</keyword>
<accession>A0ABM3LNN5</accession>
<feature type="domain" description="Tripeptidyl-peptidase II galactose-binding" evidence="16">
    <location>
        <begin position="710"/>
        <end position="798"/>
    </location>
</feature>
<evidence type="ECO:0000256" key="2">
    <source>
        <dbReference type="ARBA" id="ARBA00011073"/>
    </source>
</evidence>
<dbReference type="PROSITE" id="PS00138">
    <property type="entry name" value="SUBTILASE_SER"/>
    <property type="match status" value="1"/>
</dbReference>
<dbReference type="Pfam" id="PF12583">
    <property type="entry name" value="TPPII_C"/>
    <property type="match status" value="1"/>
</dbReference>
<dbReference type="Pfam" id="PF12580">
    <property type="entry name" value="TPPII"/>
    <property type="match status" value="1"/>
</dbReference>
<dbReference type="PANTHER" id="PTHR43806:SF14">
    <property type="entry name" value="TRIPEPTIDYL-PEPTIDASE 2"/>
    <property type="match status" value="1"/>
</dbReference>
<dbReference type="InterPro" id="IPR034051">
    <property type="entry name" value="TPP_II_domain"/>
</dbReference>
<proteinExistence type="inferred from homology"/>
<gene>
    <name evidence="18" type="primary">LOC112047985</name>
</gene>
<evidence type="ECO:0000256" key="5">
    <source>
        <dbReference type="ARBA" id="ARBA00022438"/>
    </source>
</evidence>
<dbReference type="InterPro" id="IPR048383">
    <property type="entry name" value="TPPII_Ig-like-1"/>
</dbReference>
<dbReference type="RefSeq" id="XP_052740685.1">
    <property type="nucleotide sequence ID" value="XM_052884725.1"/>
</dbReference>
<feature type="active site" description="Charge relay system" evidence="10">
    <location>
        <position position="304"/>
    </location>
</feature>
<dbReference type="InterPro" id="IPR015500">
    <property type="entry name" value="Peptidase_S8_subtilisin-rel"/>
</dbReference>
<reference evidence="17" key="1">
    <citation type="submission" date="2025-05" db="UniProtKB">
        <authorList>
            <consortium name="RefSeq"/>
        </authorList>
    </citation>
    <scope>NUCLEOTIDE SEQUENCE [LARGE SCALE GENOMIC DNA]</scope>
</reference>
<dbReference type="Gene3D" id="3.40.50.200">
    <property type="entry name" value="Peptidase S8/S53 domain"/>
    <property type="match status" value="1"/>
</dbReference>
<dbReference type="Gene3D" id="6.10.250.3080">
    <property type="match status" value="1"/>
</dbReference>
<sequence>MTMTADSRPTKADSSLFTFRNKSECNHNKRKLGTQSSKMADVPIDCDFPVWGLMPKKETGVVTFLTKNVEYDGRNTVIAILDSGVDPAAAGLKETSTGETKVIERFDCSGCGDVDTSTVRKVVDGHITGITGRKLTIPSEWDNPKGEWRVGVLYPFSLYPSKVKERIQEHRKNNWDVGHKPAFAQASKELQEFENEVASKTTLTQEEKLQKEELEARVEVLKEAEKKYTDLGPAYDCVLFHDGTVWRACIDTSESGQLSAGTLLGEYSATHEHAHLTPLDEMTVSVNVHDAGNTLEVVGMCSTHGTHVAAIAAGYFPDAPDKNGVAPGAKIVSLTIGDSRLGSMETGTALVRACIKVMELSKTMKIDVINMSYGEHAHWSNAGRVGDVISSVVNRYGVSWVVSAGNHGPALATVGAPPDIAQPILIGVGAYVSAEMMLAAYSMRVRGAPGAFSWSSRGPCADGAAGLSVCAPGGAVASVARFTLRNCQLMNGTSMAAPHVAGAVAVLISGLKAQELPYSPYSIKRALENSATYLEHVEPWAQGCGLLNIEKAFELLTKYHDQPECDVTFSLKCGTSNAKGIFLRPRLEEAPPKDIGVTVEPQFLENYMDEENKLVIPKQIAYGQRLALTCAAAWVSHPAHLDLMNAPRPLAVRVSTAALPPGPHFASIDAYDVSCVGKGPAFRIPITVLQPQPLAAPPAAPQLDEKDVLFKPSTIKRHIVVVPLEATWGVVRITRRGGESGARFLVHAMQLAPRRSCRAHDTHRMLVLAPAAPVAAPFRLLGGVTLEVVIAKYWANVGDITVDYSIEFHGLKPDFGSRLTMSAAALGAVQLAALRPQEVQPSAQLKHIEPVYRPSESKLVPLTARDVIPPSRQVYQLLNTYTFHIAKATEVSPIVPMLCDMLYESEFESQMWMLYNSCKQLMAVGDAYPSKYSAKVEKGEYTLRLSVRHDNRALLERLSEMPVVIQQRLSQPITLDAYFSQPQALTGGKKFTSTSLANGELLPLYFTPVAAEKISRSSISAGVTLTGAVTFAKDELGHKTDAYALALLACEPPRRAPREPRPRDDYADAYKDFVALWLPKLEGEKLEQAYEELVEKFPNFLGAHIAYLHGIDSPTDPKKLPSATEEPDVTTAWCEQLITTSEKVIKQIEQDKLLAYLGMKNDTRCDATKIKQEHEKQKTYLIDALCRKGTALCRLKALAESPAAKEKLADALHTNMADLLKFADLTDAKVIHYGVWHCFSLKHWGRAIKLLTKILEEKPSKEVEERLAQAASQLGWEYLDTATRLAIPVKYPASYRPF</sequence>
<dbReference type="PANTHER" id="PTHR43806">
    <property type="entry name" value="PEPTIDASE S8"/>
    <property type="match status" value="1"/>
</dbReference>
<evidence type="ECO:0000256" key="9">
    <source>
        <dbReference type="ARBA" id="ARBA00032232"/>
    </source>
</evidence>
<evidence type="ECO:0000259" key="13">
    <source>
        <dbReference type="Pfam" id="PF12580"/>
    </source>
</evidence>
<evidence type="ECO:0000259" key="12">
    <source>
        <dbReference type="Pfam" id="PF00082"/>
    </source>
</evidence>
<dbReference type="GeneID" id="112047985"/>
<keyword evidence="11" id="KW-0175">Coiled coil</keyword>
<feature type="domain" description="Tripeptidyl-peptidase II first Ig-like" evidence="15">
    <location>
        <begin position="567"/>
        <end position="688"/>
    </location>
</feature>
<dbReference type="InterPro" id="IPR048384">
    <property type="entry name" value="TPPII_GBD"/>
</dbReference>
<evidence type="ECO:0000256" key="3">
    <source>
        <dbReference type="ARBA" id="ARBA00012462"/>
    </source>
</evidence>
<dbReference type="CDD" id="cd04857">
    <property type="entry name" value="Peptidases_S8_Tripeptidyl_Aminopeptidase_II"/>
    <property type="match status" value="1"/>
</dbReference>
<evidence type="ECO:0000259" key="15">
    <source>
        <dbReference type="Pfam" id="PF21223"/>
    </source>
</evidence>
<dbReference type="InterPro" id="IPR046939">
    <property type="entry name" value="TPPII_C_sf"/>
</dbReference>
<comment type="catalytic activity">
    <reaction evidence="1">
        <text>Release of an N-terminal tripeptide from a polypeptide.</text>
        <dbReference type="EC" id="3.4.14.10"/>
    </reaction>
</comment>
<dbReference type="InterPro" id="IPR022229">
    <property type="entry name" value="TPPII_Ig-like-2"/>
</dbReference>
<dbReference type="InterPro" id="IPR000209">
    <property type="entry name" value="Peptidase_S8/S53_dom"/>
</dbReference>
<dbReference type="EC" id="3.4.14.10" evidence="3"/>
<keyword evidence="6 10" id="KW-0645">Protease</keyword>
<dbReference type="SUPFAM" id="SSF52743">
    <property type="entry name" value="Subtilisin-like"/>
    <property type="match status" value="1"/>
</dbReference>
<dbReference type="PRINTS" id="PR00723">
    <property type="entry name" value="SUBTILISIN"/>
</dbReference>
<evidence type="ECO:0000256" key="8">
    <source>
        <dbReference type="ARBA" id="ARBA00022825"/>
    </source>
</evidence>
<dbReference type="InterPro" id="IPR036852">
    <property type="entry name" value="Peptidase_S8/S53_dom_sf"/>
</dbReference>